<gene>
    <name evidence="2" type="ORF">SAMN02745170_02217</name>
</gene>
<accession>A0A1M6I895</accession>
<dbReference type="Pfam" id="PF03483">
    <property type="entry name" value="B3_4"/>
    <property type="match status" value="1"/>
</dbReference>
<reference evidence="2 3" key="1">
    <citation type="submission" date="2016-11" db="EMBL/GenBank/DDBJ databases">
        <authorList>
            <person name="Varghese N."/>
            <person name="Submissions S."/>
        </authorList>
    </citation>
    <scope>NUCLEOTIDE SEQUENCE [LARGE SCALE GENOMIC DNA]</scope>
    <source>
        <strain evidence="2 3">DSM 15287</strain>
    </source>
</reference>
<dbReference type="AlphaFoldDB" id="A0A1M6I895"/>
<name>A0A1M6I895_9FIRM</name>
<feature type="domain" description="B3/B4 tRNA-binding" evidence="1">
    <location>
        <begin position="62"/>
        <end position="216"/>
    </location>
</feature>
<dbReference type="SMART" id="SM00873">
    <property type="entry name" value="B3_4"/>
    <property type="match status" value="1"/>
</dbReference>
<evidence type="ECO:0000313" key="3">
    <source>
        <dbReference type="Proteomes" id="UP000322917"/>
    </source>
</evidence>
<dbReference type="OrthoDB" id="276580at2"/>
<dbReference type="PANTHER" id="PTHR39209:SF2">
    <property type="entry name" value="CYTOPLASMIC PROTEIN"/>
    <property type="match status" value="1"/>
</dbReference>
<dbReference type="SUPFAM" id="SSF56037">
    <property type="entry name" value="PheT/TilS domain"/>
    <property type="match status" value="1"/>
</dbReference>
<organism evidence="2 3">
    <name type="scientific">Propionispora hippei DSM 15287</name>
    <dbReference type="NCBI Taxonomy" id="1123003"/>
    <lineage>
        <taxon>Bacteria</taxon>
        <taxon>Bacillati</taxon>
        <taxon>Bacillota</taxon>
        <taxon>Negativicutes</taxon>
        <taxon>Selenomonadales</taxon>
        <taxon>Sporomusaceae</taxon>
        <taxon>Propionispora</taxon>
    </lineage>
</organism>
<dbReference type="InterPro" id="IPR020825">
    <property type="entry name" value="Phe-tRNA_synthase-like_B3/B4"/>
</dbReference>
<dbReference type="InterPro" id="IPR005146">
    <property type="entry name" value="B3/B4_tRNA-bd"/>
</dbReference>
<evidence type="ECO:0000259" key="1">
    <source>
        <dbReference type="SMART" id="SM00873"/>
    </source>
</evidence>
<dbReference type="PANTHER" id="PTHR39209">
    <property type="match status" value="1"/>
</dbReference>
<dbReference type="GO" id="GO:0003723">
    <property type="term" value="F:RNA binding"/>
    <property type="evidence" value="ECO:0007669"/>
    <property type="project" value="InterPro"/>
</dbReference>
<protein>
    <submittedName>
        <fullName evidence="2">B3/B4 domain-containing protein (DNA/RNA-binding domain of Phe-tRNA-synthetase)</fullName>
    </submittedName>
</protein>
<sequence>MNFIVAPEVFALLPEACFGVVVVKGVDNTRARQEIEDLLTASVRLVSEKFQTTKVKEAPEILPYREAFQTLGINPNKYMSSIEAMSSRIAKQKDFPRISPLVDLVNAISLKHLVPMGAHDLAAADGDIQVRLSRQGDSFIPFGSDTAEGLADGELIYSAGSMVKTRRWIWRQSEQGCVTAGSRDIFFPIDGFYGQNEQRVTAARDELAVCLERLFAVPVTVGMVDRTNSSLVIS</sequence>
<dbReference type="Gene3D" id="3.50.40.10">
    <property type="entry name" value="Phenylalanyl-trna Synthetase, Chain B, domain 3"/>
    <property type="match status" value="1"/>
</dbReference>
<dbReference type="GO" id="GO:0004826">
    <property type="term" value="F:phenylalanine-tRNA ligase activity"/>
    <property type="evidence" value="ECO:0007669"/>
    <property type="project" value="InterPro"/>
</dbReference>
<dbReference type="RefSeq" id="WP_149734963.1">
    <property type="nucleotide sequence ID" value="NZ_FQZD01000016.1"/>
</dbReference>
<dbReference type="Proteomes" id="UP000322917">
    <property type="component" value="Unassembled WGS sequence"/>
</dbReference>
<keyword evidence="3" id="KW-1185">Reference proteome</keyword>
<evidence type="ECO:0000313" key="2">
    <source>
        <dbReference type="EMBL" id="SHJ30568.1"/>
    </source>
</evidence>
<proteinExistence type="predicted"/>
<dbReference type="EMBL" id="FQZD01000016">
    <property type="protein sequence ID" value="SHJ30568.1"/>
    <property type="molecule type" value="Genomic_DNA"/>
</dbReference>